<dbReference type="PANTHER" id="PTHR30346:SF0">
    <property type="entry name" value="HCA OPERON TRANSCRIPTIONAL ACTIVATOR HCAR"/>
    <property type="match status" value="1"/>
</dbReference>
<keyword evidence="7" id="KW-1185">Reference proteome</keyword>
<dbReference type="InterPro" id="IPR036390">
    <property type="entry name" value="WH_DNA-bd_sf"/>
</dbReference>
<comment type="caution">
    <text evidence="6">The sequence shown here is derived from an EMBL/GenBank/DDBJ whole genome shotgun (WGS) entry which is preliminary data.</text>
</comment>
<dbReference type="CDD" id="cd05466">
    <property type="entry name" value="PBP2_LTTR_substrate"/>
    <property type="match status" value="1"/>
</dbReference>
<dbReference type="InterPro" id="IPR005119">
    <property type="entry name" value="LysR_subst-bd"/>
</dbReference>
<gene>
    <name evidence="6" type="ORF">GC105_15375</name>
</gene>
<dbReference type="PANTHER" id="PTHR30346">
    <property type="entry name" value="TRANSCRIPTIONAL DUAL REGULATOR HCAR-RELATED"/>
    <property type="match status" value="1"/>
</dbReference>
<proteinExistence type="inferred from homology"/>
<evidence type="ECO:0000313" key="6">
    <source>
        <dbReference type="EMBL" id="MPW27158.1"/>
    </source>
</evidence>
<dbReference type="GO" id="GO:0003677">
    <property type="term" value="F:DNA binding"/>
    <property type="evidence" value="ECO:0007669"/>
    <property type="project" value="UniProtKB-KW"/>
</dbReference>
<dbReference type="GO" id="GO:0032993">
    <property type="term" value="C:protein-DNA complex"/>
    <property type="evidence" value="ECO:0007669"/>
    <property type="project" value="TreeGrafter"/>
</dbReference>
<dbReference type="GO" id="GO:0003700">
    <property type="term" value="F:DNA-binding transcription factor activity"/>
    <property type="evidence" value="ECO:0007669"/>
    <property type="project" value="InterPro"/>
</dbReference>
<dbReference type="InterPro" id="IPR036388">
    <property type="entry name" value="WH-like_DNA-bd_sf"/>
</dbReference>
<dbReference type="Gene3D" id="1.10.10.10">
    <property type="entry name" value="Winged helix-like DNA-binding domain superfamily/Winged helix DNA-binding domain"/>
    <property type="match status" value="1"/>
</dbReference>
<dbReference type="AlphaFoldDB" id="A0A6A7KCA8"/>
<dbReference type="SUPFAM" id="SSF46785">
    <property type="entry name" value="Winged helix' DNA-binding domain"/>
    <property type="match status" value="1"/>
</dbReference>
<dbReference type="Proteomes" id="UP000440004">
    <property type="component" value="Unassembled WGS sequence"/>
</dbReference>
<dbReference type="SUPFAM" id="SSF53850">
    <property type="entry name" value="Periplasmic binding protein-like II"/>
    <property type="match status" value="1"/>
</dbReference>
<evidence type="ECO:0000256" key="4">
    <source>
        <dbReference type="ARBA" id="ARBA00023163"/>
    </source>
</evidence>
<keyword evidence="2" id="KW-0805">Transcription regulation</keyword>
<organism evidence="6 7">
    <name type="scientific">Alkalibaculum sporogenes</name>
    <dbReference type="NCBI Taxonomy" id="2655001"/>
    <lineage>
        <taxon>Bacteria</taxon>
        <taxon>Bacillati</taxon>
        <taxon>Bacillota</taxon>
        <taxon>Clostridia</taxon>
        <taxon>Eubacteriales</taxon>
        <taxon>Eubacteriaceae</taxon>
        <taxon>Alkalibaculum</taxon>
    </lineage>
</organism>
<evidence type="ECO:0000313" key="7">
    <source>
        <dbReference type="Proteomes" id="UP000440004"/>
    </source>
</evidence>
<dbReference type="EMBL" id="WHNX01000043">
    <property type="protein sequence ID" value="MPW27158.1"/>
    <property type="molecule type" value="Genomic_DNA"/>
</dbReference>
<reference evidence="6 7" key="1">
    <citation type="submission" date="2019-10" db="EMBL/GenBank/DDBJ databases">
        <title>Alkalibaculum tamaniensis sp.nov., a new alkaliphilic acetogen, isolated on methoxylated aromatics from a mud volcano.</title>
        <authorList>
            <person name="Khomyakova M.A."/>
            <person name="Merkel A.Y."/>
            <person name="Bonch-Osmolovskaya E.A."/>
            <person name="Slobodkin A.I."/>
        </authorList>
    </citation>
    <scope>NUCLEOTIDE SEQUENCE [LARGE SCALE GENOMIC DNA]</scope>
    <source>
        <strain evidence="6 7">M08DMB</strain>
    </source>
</reference>
<evidence type="ECO:0000256" key="2">
    <source>
        <dbReference type="ARBA" id="ARBA00023015"/>
    </source>
</evidence>
<name>A0A6A7KCA8_9FIRM</name>
<keyword evidence="4" id="KW-0804">Transcription</keyword>
<keyword evidence="3" id="KW-0238">DNA-binding</keyword>
<dbReference type="InterPro" id="IPR000847">
    <property type="entry name" value="LysR_HTH_N"/>
</dbReference>
<dbReference type="Pfam" id="PF00126">
    <property type="entry name" value="HTH_1"/>
    <property type="match status" value="1"/>
</dbReference>
<evidence type="ECO:0000259" key="5">
    <source>
        <dbReference type="PROSITE" id="PS50931"/>
    </source>
</evidence>
<feature type="domain" description="HTH lysR-type" evidence="5">
    <location>
        <begin position="36"/>
        <end position="93"/>
    </location>
</feature>
<evidence type="ECO:0000256" key="3">
    <source>
        <dbReference type="ARBA" id="ARBA00023125"/>
    </source>
</evidence>
<accession>A0A6A7KCA8</accession>
<dbReference type="PRINTS" id="PR00039">
    <property type="entry name" value="HTHLYSR"/>
</dbReference>
<dbReference type="Pfam" id="PF03466">
    <property type="entry name" value="LysR_substrate"/>
    <property type="match status" value="1"/>
</dbReference>
<dbReference type="FunFam" id="1.10.10.10:FF:000001">
    <property type="entry name" value="LysR family transcriptional regulator"/>
    <property type="match status" value="1"/>
</dbReference>
<comment type="similarity">
    <text evidence="1">Belongs to the LysR transcriptional regulatory family.</text>
</comment>
<dbReference type="PROSITE" id="PS50931">
    <property type="entry name" value="HTH_LYSR"/>
    <property type="match status" value="1"/>
</dbReference>
<evidence type="ECO:0000256" key="1">
    <source>
        <dbReference type="ARBA" id="ARBA00009437"/>
    </source>
</evidence>
<protein>
    <submittedName>
        <fullName evidence="6">LysR family transcriptional regulator</fullName>
    </submittedName>
</protein>
<sequence>MFDNINLLLFNYNRIINYHKSLIISKIDIAYGGNTMDIRKLQYFISVAETLSFTKAAKEHYISQTAMSQQIASIESELDVLLFDRSKYKVDITSAGEVFLGEAKEIVAKYEQAVKKTQDVHKGCKGNIHIGYAGPTEVELLREIIEEFEKKYPYVELHIEQNNFKKLSKDLKEGIYDIIFAIAGEINDIGSLEKITLKNEQAVLVVSKKHPKANKKNMNATEIADENFIMLSEECGQLNFERMIESCRQDGYEPKITERVNSLDTLMFMVELNRGVSFLPRSQINNLNNKVSFIDIINTHHSFAVEMSWIRFNKNEYIKKFIEIAKQLYY</sequence>
<dbReference type="Gene3D" id="3.40.190.10">
    <property type="entry name" value="Periplasmic binding protein-like II"/>
    <property type="match status" value="2"/>
</dbReference>